<gene>
    <name evidence="5" type="ORF">SAMN04489812_2530</name>
</gene>
<dbReference type="SUPFAM" id="SSF48008">
    <property type="entry name" value="GntR ligand-binding domain-like"/>
    <property type="match status" value="1"/>
</dbReference>
<dbReference type="GO" id="GO:0003700">
    <property type="term" value="F:DNA-binding transcription factor activity"/>
    <property type="evidence" value="ECO:0007669"/>
    <property type="project" value="InterPro"/>
</dbReference>
<dbReference type="Pfam" id="PF07729">
    <property type="entry name" value="FCD"/>
    <property type="match status" value="1"/>
</dbReference>
<name>A0A1H1TUV0_9ACTN</name>
<dbReference type="PROSITE" id="PS50949">
    <property type="entry name" value="HTH_GNTR"/>
    <property type="match status" value="1"/>
</dbReference>
<dbReference type="EMBL" id="LT629772">
    <property type="protein sequence ID" value="SDS63972.1"/>
    <property type="molecule type" value="Genomic_DNA"/>
</dbReference>
<dbReference type="PRINTS" id="PR00035">
    <property type="entry name" value="HTHGNTR"/>
</dbReference>
<dbReference type="Gene3D" id="1.20.120.530">
    <property type="entry name" value="GntR ligand-binding domain-like"/>
    <property type="match status" value="1"/>
</dbReference>
<protein>
    <submittedName>
        <fullName evidence="5">Transcriptional regulator, GntR family</fullName>
    </submittedName>
</protein>
<dbReference type="SMART" id="SM00895">
    <property type="entry name" value="FCD"/>
    <property type="match status" value="1"/>
</dbReference>
<dbReference type="PANTHER" id="PTHR43537:SF5">
    <property type="entry name" value="UXU OPERON TRANSCRIPTIONAL REGULATOR"/>
    <property type="match status" value="1"/>
</dbReference>
<dbReference type="InterPro" id="IPR000524">
    <property type="entry name" value="Tscrpt_reg_HTH_GntR"/>
</dbReference>
<keyword evidence="2" id="KW-0238">DNA-binding</keyword>
<evidence type="ECO:0000256" key="3">
    <source>
        <dbReference type="ARBA" id="ARBA00023163"/>
    </source>
</evidence>
<accession>A0A1H1TUV0</accession>
<keyword evidence="6" id="KW-1185">Reference proteome</keyword>
<dbReference type="SUPFAM" id="SSF46785">
    <property type="entry name" value="Winged helix' DNA-binding domain"/>
    <property type="match status" value="1"/>
</dbReference>
<evidence type="ECO:0000259" key="4">
    <source>
        <dbReference type="PROSITE" id="PS50949"/>
    </source>
</evidence>
<dbReference type="OrthoDB" id="4164516at2"/>
<dbReference type="Gene3D" id="1.10.10.10">
    <property type="entry name" value="Winged helix-like DNA-binding domain superfamily/Winged helix DNA-binding domain"/>
    <property type="match status" value="1"/>
</dbReference>
<proteinExistence type="predicted"/>
<dbReference type="InterPro" id="IPR011711">
    <property type="entry name" value="GntR_C"/>
</dbReference>
<evidence type="ECO:0000313" key="6">
    <source>
        <dbReference type="Proteomes" id="UP000199103"/>
    </source>
</evidence>
<dbReference type="InterPro" id="IPR036390">
    <property type="entry name" value="WH_DNA-bd_sf"/>
</dbReference>
<dbReference type="PANTHER" id="PTHR43537">
    <property type="entry name" value="TRANSCRIPTIONAL REGULATOR, GNTR FAMILY"/>
    <property type="match status" value="1"/>
</dbReference>
<evidence type="ECO:0000256" key="1">
    <source>
        <dbReference type="ARBA" id="ARBA00023015"/>
    </source>
</evidence>
<dbReference type="SMART" id="SM00345">
    <property type="entry name" value="HTH_GNTR"/>
    <property type="match status" value="1"/>
</dbReference>
<keyword evidence="1" id="KW-0805">Transcription regulation</keyword>
<dbReference type="InterPro" id="IPR008920">
    <property type="entry name" value="TF_FadR/GntR_C"/>
</dbReference>
<dbReference type="STRING" id="630515.SAMN04489812_2530"/>
<dbReference type="GO" id="GO:0003677">
    <property type="term" value="F:DNA binding"/>
    <property type="evidence" value="ECO:0007669"/>
    <property type="project" value="UniProtKB-KW"/>
</dbReference>
<sequence length="232" mass="24857">MSSLRLDSVQRNPNLYQMVSAGLSDAIKEAGLGPGDKIPSERELGEQFGVSRPVVREAIRHLAAKGILEVRTGSGVRVASIGHEAISESIELYLTQRDALDPDKINEVLTSLELRAVELAATLATEDDLERVLASRDALVDLPDEAGNWVAVAEEFHSAIARAGGNEIISALINSLTDVRRGIGQTGVHDQRQSGAVMEQHRRIADALSRHDADAAVAAMTDHLDPSARTSS</sequence>
<dbReference type="Pfam" id="PF00392">
    <property type="entry name" value="GntR"/>
    <property type="match status" value="1"/>
</dbReference>
<keyword evidence="3" id="KW-0804">Transcription</keyword>
<evidence type="ECO:0000313" key="5">
    <source>
        <dbReference type="EMBL" id="SDS63972.1"/>
    </source>
</evidence>
<dbReference type="AlphaFoldDB" id="A0A1H1TUV0"/>
<organism evidence="5 6">
    <name type="scientific">Microlunatus soli</name>
    <dbReference type="NCBI Taxonomy" id="630515"/>
    <lineage>
        <taxon>Bacteria</taxon>
        <taxon>Bacillati</taxon>
        <taxon>Actinomycetota</taxon>
        <taxon>Actinomycetes</taxon>
        <taxon>Propionibacteriales</taxon>
        <taxon>Propionibacteriaceae</taxon>
        <taxon>Microlunatus</taxon>
    </lineage>
</organism>
<feature type="domain" description="HTH gntR-type" evidence="4">
    <location>
        <begin position="13"/>
        <end position="81"/>
    </location>
</feature>
<dbReference type="InterPro" id="IPR036388">
    <property type="entry name" value="WH-like_DNA-bd_sf"/>
</dbReference>
<reference evidence="5 6" key="1">
    <citation type="submission" date="2016-10" db="EMBL/GenBank/DDBJ databases">
        <authorList>
            <person name="de Groot N.N."/>
        </authorList>
    </citation>
    <scope>NUCLEOTIDE SEQUENCE [LARGE SCALE GENOMIC DNA]</scope>
    <source>
        <strain evidence="5 6">DSM 21800</strain>
    </source>
</reference>
<evidence type="ECO:0000256" key="2">
    <source>
        <dbReference type="ARBA" id="ARBA00023125"/>
    </source>
</evidence>
<dbReference type="CDD" id="cd07377">
    <property type="entry name" value="WHTH_GntR"/>
    <property type="match status" value="1"/>
</dbReference>
<dbReference type="Proteomes" id="UP000199103">
    <property type="component" value="Chromosome I"/>
</dbReference>